<reference evidence="2 3" key="1">
    <citation type="submission" date="2019-03" db="EMBL/GenBank/DDBJ databases">
        <title>The genome sequence of a newly discovered highly antifungal drug resistant Aspergillus species, Aspergillus tanneri NIH 1004.</title>
        <authorList>
            <person name="Mounaud S."/>
            <person name="Singh I."/>
            <person name="Joardar V."/>
            <person name="Pakala S."/>
            <person name="Pakala S."/>
            <person name="Venepally P."/>
            <person name="Hoover J."/>
            <person name="Nierman W."/>
            <person name="Chung J."/>
            <person name="Losada L."/>
        </authorList>
    </citation>
    <scope>NUCLEOTIDE SEQUENCE [LARGE SCALE GENOMIC DNA]</scope>
    <source>
        <strain evidence="2 3">NIH1004</strain>
    </source>
</reference>
<gene>
    <name evidence="2" type="ORF">EYZ11_005437</name>
</gene>
<organism evidence="2 3">
    <name type="scientific">Aspergillus tanneri</name>
    <dbReference type="NCBI Taxonomy" id="1220188"/>
    <lineage>
        <taxon>Eukaryota</taxon>
        <taxon>Fungi</taxon>
        <taxon>Dikarya</taxon>
        <taxon>Ascomycota</taxon>
        <taxon>Pezizomycotina</taxon>
        <taxon>Eurotiomycetes</taxon>
        <taxon>Eurotiomycetidae</taxon>
        <taxon>Eurotiales</taxon>
        <taxon>Aspergillaceae</taxon>
        <taxon>Aspergillus</taxon>
        <taxon>Aspergillus subgen. Circumdati</taxon>
    </lineage>
</organism>
<name>A0A4S3JHY3_9EURO</name>
<evidence type="ECO:0000313" key="2">
    <source>
        <dbReference type="EMBL" id="THC95079.1"/>
    </source>
</evidence>
<accession>A0A4S3JHY3</accession>
<comment type="caution">
    <text evidence="2">The sequence shown here is derived from an EMBL/GenBank/DDBJ whole genome shotgun (WGS) entry which is preliminary data.</text>
</comment>
<evidence type="ECO:0000313" key="3">
    <source>
        <dbReference type="Proteomes" id="UP000308092"/>
    </source>
</evidence>
<evidence type="ECO:0000256" key="1">
    <source>
        <dbReference type="SAM" id="Phobius"/>
    </source>
</evidence>
<keyword evidence="1" id="KW-0472">Membrane</keyword>
<feature type="transmembrane region" description="Helical" evidence="1">
    <location>
        <begin position="47"/>
        <end position="65"/>
    </location>
</feature>
<proteinExistence type="predicted"/>
<keyword evidence="1" id="KW-1133">Transmembrane helix</keyword>
<keyword evidence="1" id="KW-0812">Transmembrane</keyword>
<dbReference type="AlphaFoldDB" id="A0A4S3JHY3"/>
<sequence>MLSSHGKALTGVFGNAPPFVLPTAKILLQDVVRALLGTQDVDYRTKLVVIIFIHLSAIFSIVLGTMKNAISMLYLCMNKVIAHLRGGALIGQD</sequence>
<protein>
    <submittedName>
        <fullName evidence="2">Uncharacterized protein</fullName>
    </submittedName>
</protein>
<keyword evidence="3" id="KW-1185">Reference proteome</keyword>
<dbReference type="EMBL" id="SOSA01000174">
    <property type="protein sequence ID" value="THC95079.1"/>
    <property type="molecule type" value="Genomic_DNA"/>
</dbReference>
<dbReference type="Proteomes" id="UP000308092">
    <property type="component" value="Unassembled WGS sequence"/>
</dbReference>
<dbReference type="VEuPathDB" id="FungiDB:EYZ11_005437"/>